<gene>
    <name evidence="3" type="ORF">DIU77_000475</name>
</gene>
<dbReference type="SUPFAM" id="SSF53335">
    <property type="entry name" value="S-adenosyl-L-methionine-dependent methyltransferases"/>
    <property type="match status" value="1"/>
</dbReference>
<dbReference type="InterPro" id="IPR041698">
    <property type="entry name" value="Methyltransf_25"/>
</dbReference>
<accession>A0ABD6FBG1</accession>
<evidence type="ECO:0000259" key="2">
    <source>
        <dbReference type="Pfam" id="PF16158"/>
    </source>
</evidence>
<organism evidence="3 4">
    <name type="scientific">Thermocrispum agreste</name>
    <dbReference type="NCBI Taxonomy" id="37925"/>
    <lineage>
        <taxon>Bacteria</taxon>
        <taxon>Bacillati</taxon>
        <taxon>Actinomycetota</taxon>
        <taxon>Actinomycetes</taxon>
        <taxon>Pseudonocardiales</taxon>
        <taxon>Pseudonocardiaceae</taxon>
        <taxon>Thermocrispum</taxon>
    </lineage>
</organism>
<sequence length="358" mass="39691">MGVERNRSTWERLGKDDPLWAIMPYPAEKSANWDLDEFMATGVADIELVVKHLAEHSLRLHGRVLDFGCGVGRLTNAIAEQPDVTSVVGVDVASSMVERARQYNRHPDRVEFHAYDGTLLPFADGEFDCAVSLVVIQHAPPLAQLRYLVELNRVVAPGGVLVVQVVTEPRLPDPLPAEALRARFEPFAVPACLRPGESARLTVRLHNDSSAVWPSGVRLRLGNHWRRGDEMVVRDDGRADLPSDVPPGGTVELPLTVTAPTDPGTYQLEFDMVQELVTWWSEAGNPTHRVGVDVVGEPVPVPEERPDDVTRGVEMHAVPDHLVRDIVHHCGNQVISRVEDHYSDGFWDSYTYVIRIGG</sequence>
<keyword evidence="3" id="KW-0808">Transferase</keyword>
<evidence type="ECO:0000259" key="1">
    <source>
        <dbReference type="Pfam" id="PF13649"/>
    </source>
</evidence>
<name>A0ABD6FBG1_9PSEU</name>
<dbReference type="PANTHER" id="PTHR43464:SF83">
    <property type="entry name" value="MALONYL-[ACYL-CARRIER PROTEIN] O-METHYLTRANSFERASE"/>
    <property type="match status" value="1"/>
</dbReference>
<dbReference type="Proteomes" id="UP000249324">
    <property type="component" value="Unassembled WGS sequence"/>
</dbReference>
<dbReference type="CDD" id="cd02440">
    <property type="entry name" value="AdoMet_MTases"/>
    <property type="match status" value="1"/>
</dbReference>
<protein>
    <submittedName>
        <fullName evidence="3">Methyltransferase domain-containing protein</fullName>
    </submittedName>
</protein>
<evidence type="ECO:0000313" key="3">
    <source>
        <dbReference type="EMBL" id="MFO7190708.1"/>
    </source>
</evidence>
<dbReference type="PANTHER" id="PTHR43464">
    <property type="entry name" value="METHYLTRANSFERASE"/>
    <property type="match status" value="1"/>
</dbReference>
<feature type="domain" description="Methyltransferase" evidence="1">
    <location>
        <begin position="64"/>
        <end position="159"/>
    </location>
</feature>
<dbReference type="GO" id="GO:0005975">
    <property type="term" value="P:carbohydrate metabolic process"/>
    <property type="evidence" value="ECO:0007669"/>
    <property type="project" value="UniProtKB-ARBA"/>
</dbReference>
<evidence type="ECO:0000313" key="4">
    <source>
        <dbReference type="Proteomes" id="UP000249324"/>
    </source>
</evidence>
<dbReference type="Pfam" id="PF13649">
    <property type="entry name" value="Methyltransf_25"/>
    <property type="match status" value="1"/>
</dbReference>
<reference evidence="3 4" key="1">
    <citation type="journal article" date="2021" name="BMC Genomics">
        <title>Genome-resolved metagenome and metatranscriptome analyses of thermophilic composting reveal key bacterial players and their metabolic interactions.</title>
        <authorList>
            <person name="Braga L.P.P."/>
            <person name="Pereira R.V."/>
            <person name="Martins L.F."/>
            <person name="Moura L.M.S."/>
            <person name="Sanchez F.B."/>
            <person name="Patane J.S.L."/>
            <person name="da Silva A.M."/>
            <person name="Setubal J.C."/>
        </authorList>
    </citation>
    <scope>NUCLEOTIDE SEQUENCE [LARGE SCALE GENOMIC DNA]</scope>
    <source>
        <strain evidence="3">ZC4RG45</strain>
    </source>
</reference>
<dbReference type="Gene3D" id="2.60.40.10">
    <property type="entry name" value="Immunoglobulins"/>
    <property type="match status" value="1"/>
</dbReference>
<comment type="caution">
    <text evidence="3">The sequence shown here is derived from an EMBL/GenBank/DDBJ whole genome shotgun (WGS) entry which is preliminary data.</text>
</comment>
<dbReference type="Pfam" id="PF16158">
    <property type="entry name" value="N_BRCA1_IG"/>
    <property type="match status" value="1"/>
</dbReference>
<dbReference type="GO" id="GO:0032259">
    <property type="term" value="P:methylation"/>
    <property type="evidence" value="ECO:0007669"/>
    <property type="project" value="UniProtKB-KW"/>
</dbReference>
<dbReference type="GO" id="GO:0008168">
    <property type="term" value="F:methyltransferase activity"/>
    <property type="evidence" value="ECO:0007669"/>
    <property type="project" value="UniProtKB-KW"/>
</dbReference>
<keyword evidence="3" id="KW-0489">Methyltransferase</keyword>
<dbReference type="EMBL" id="QGUI02000002">
    <property type="protein sequence ID" value="MFO7190708.1"/>
    <property type="molecule type" value="Genomic_DNA"/>
</dbReference>
<proteinExistence type="predicted"/>
<dbReference type="InterPro" id="IPR032350">
    <property type="entry name" value="Nbr1_FW"/>
</dbReference>
<dbReference type="InterPro" id="IPR013783">
    <property type="entry name" value="Ig-like_fold"/>
</dbReference>
<feature type="domain" description="Nbr1 FW" evidence="2">
    <location>
        <begin position="193"/>
        <end position="274"/>
    </location>
</feature>
<dbReference type="Gene3D" id="3.40.50.150">
    <property type="entry name" value="Vaccinia Virus protein VP39"/>
    <property type="match status" value="1"/>
</dbReference>
<dbReference type="InterPro" id="IPR029063">
    <property type="entry name" value="SAM-dependent_MTases_sf"/>
</dbReference>
<dbReference type="AlphaFoldDB" id="A0ABD6FBG1"/>